<dbReference type="InterPro" id="IPR028098">
    <property type="entry name" value="Glyco_trans_4-like_N"/>
</dbReference>
<proteinExistence type="predicted"/>
<dbReference type="PANTHER" id="PTHR12526">
    <property type="entry name" value="GLYCOSYLTRANSFERASE"/>
    <property type="match status" value="1"/>
</dbReference>
<dbReference type="PANTHER" id="PTHR12526:SF618">
    <property type="entry name" value="GLYCOSYLTRANSFERASE, FAMILY 4"/>
    <property type="match status" value="1"/>
</dbReference>
<name>A0A7Y2EAG7_UNCEI</name>
<dbReference type="Pfam" id="PF13439">
    <property type="entry name" value="Glyco_transf_4"/>
    <property type="match status" value="1"/>
</dbReference>
<dbReference type="EMBL" id="JABDJR010000442">
    <property type="protein sequence ID" value="NNF07277.1"/>
    <property type="molecule type" value="Genomic_DNA"/>
</dbReference>
<dbReference type="GO" id="GO:0016757">
    <property type="term" value="F:glycosyltransferase activity"/>
    <property type="evidence" value="ECO:0007669"/>
    <property type="project" value="InterPro"/>
</dbReference>
<comment type="caution">
    <text evidence="3">The sequence shown here is derived from an EMBL/GenBank/DDBJ whole genome shotgun (WGS) entry which is preliminary data.</text>
</comment>
<dbReference type="InterPro" id="IPR001296">
    <property type="entry name" value="Glyco_trans_1"/>
</dbReference>
<dbReference type="Pfam" id="PF00534">
    <property type="entry name" value="Glycos_transf_1"/>
    <property type="match status" value="1"/>
</dbReference>
<evidence type="ECO:0000313" key="3">
    <source>
        <dbReference type="EMBL" id="NNF07277.1"/>
    </source>
</evidence>
<organism evidence="3 4">
    <name type="scientific">Eiseniibacteriota bacterium</name>
    <dbReference type="NCBI Taxonomy" id="2212470"/>
    <lineage>
        <taxon>Bacteria</taxon>
        <taxon>Candidatus Eiseniibacteriota</taxon>
    </lineage>
</organism>
<dbReference type="SUPFAM" id="SSF53756">
    <property type="entry name" value="UDP-Glycosyltransferase/glycogen phosphorylase"/>
    <property type="match status" value="1"/>
</dbReference>
<feature type="domain" description="Glycosyltransferase subfamily 4-like N-terminal" evidence="2">
    <location>
        <begin position="19"/>
        <end position="179"/>
    </location>
</feature>
<gene>
    <name evidence="3" type="ORF">HKN21_11000</name>
</gene>
<feature type="domain" description="Glycosyl transferase family 1" evidence="1">
    <location>
        <begin position="190"/>
        <end position="346"/>
    </location>
</feature>
<protein>
    <submittedName>
        <fullName evidence="3">Glycosyltransferase family 4 protein</fullName>
    </submittedName>
</protein>
<reference evidence="3 4" key="1">
    <citation type="submission" date="2020-03" db="EMBL/GenBank/DDBJ databases">
        <title>Metabolic flexibility allows generalist bacteria to become dominant in a frequently disturbed ecosystem.</title>
        <authorList>
            <person name="Chen Y.-J."/>
            <person name="Leung P.M."/>
            <person name="Bay S.K."/>
            <person name="Hugenholtz P."/>
            <person name="Kessler A.J."/>
            <person name="Shelley G."/>
            <person name="Waite D.W."/>
            <person name="Cook P.L."/>
            <person name="Greening C."/>
        </authorList>
    </citation>
    <scope>NUCLEOTIDE SEQUENCE [LARGE SCALE GENOMIC DNA]</scope>
    <source>
        <strain evidence="3">SS_bin_28</strain>
    </source>
</reference>
<dbReference type="Proteomes" id="UP000547674">
    <property type="component" value="Unassembled WGS sequence"/>
</dbReference>
<evidence type="ECO:0000259" key="1">
    <source>
        <dbReference type="Pfam" id="PF00534"/>
    </source>
</evidence>
<evidence type="ECO:0000259" key="2">
    <source>
        <dbReference type="Pfam" id="PF13439"/>
    </source>
</evidence>
<sequence>MGYKICLVSYRDMKHPEAGGAEVIIEEVFGRLAEQGHEVTLLTGSFPGCKQRDRIGAMDIHRTGSTYTFNFDAPRYFKKHLEPQGFDLVAEDINKIPFFMPKHTKVPVLAIVPHLFGTTVFQQASFPIAAYVYLYERFIPRVYKKSMFSVLSGTTHDDLLARGIPKEHLRIIHSGMDHDLYKPSPIPMGDRPKRLVYLGRLKKYKGIELPILALPEVVKKVPDVEYWIVGEGDYRDALERIAKDHGVADHVKFPGFVGGQDKVELLQNSRVLVYTSPKEGWGLSVIEAGACECAVIASNSPGLKESVVDGKNGFLVPHGDVPALTEKMLKLLETDELAATMAKAGVEWAAEFNWENTTQKTLALIEEIISGEKRS</sequence>
<evidence type="ECO:0000313" key="4">
    <source>
        <dbReference type="Proteomes" id="UP000547674"/>
    </source>
</evidence>
<dbReference type="AlphaFoldDB" id="A0A7Y2EAG7"/>
<accession>A0A7Y2EAG7</accession>
<keyword evidence="3" id="KW-0808">Transferase</keyword>
<dbReference type="CDD" id="cd03801">
    <property type="entry name" value="GT4_PimA-like"/>
    <property type="match status" value="1"/>
</dbReference>
<dbReference type="Gene3D" id="3.40.50.2000">
    <property type="entry name" value="Glycogen Phosphorylase B"/>
    <property type="match status" value="2"/>
</dbReference>